<dbReference type="AlphaFoldDB" id="A0A3N4NX02"/>
<keyword evidence="2" id="KW-1185">Reference proteome</keyword>
<sequence length="68" mass="7395">MPQLRLHDSPFRQQHNLTVFSRAFSGSLGAMTFAIFRLRPLISAQSSGRRSPGSALALITAQPQVASL</sequence>
<gene>
    <name evidence="1" type="ORF">BBB56_12395</name>
</gene>
<evidence type="ECO:0000313" key="1">
    <source>
        <dbReference type="EMBL" id="RPE00376.1"/>
    </source>
</evidence>
<accession>A0A3N4NX02</accession>
<protein>
    <submittedName>
        <fullName evidence="1">Uncharacterized protein</fullName>
    </submittedName>
</protein>
<dbReference type="EMBL" id="RMVG01000008">
    <property type="protein sequence ID" value="RPE00376.1"/>
    <property type="molecule type" value="Genomic_DNA"/>
</dbReference>
<comment type="caution">
    <text evidence="1">The sequence shown here is derived from an EMBL/GenBank/DDBJ whole genome shotgun (WGS) entry which is preliminary data.</text>
</comment>
<name>A0A3N4NX02_9GAMM</name>
<reference evidence="1 2" key="1">
    <citation type="submission" date="2018-11" db="EMBL/GenBank/DDBJ databases">
        <title>Whole genome sequencing of Pantoea sp. RIT388.</title>
        <authorList>
            <person name="Gan H.M."/>
            <person name="Hudson A.O."/>
        </authorList>
    </citation>
    <scope>NUCLEOTIDE SEQUENCE [LARGE SCALE GENOMIC DNA]</scope>
    <source>
        <strain evidence="1 2">RIT388</strain>
    </source>
</reference>
<dbReference type="Proteomes" id="UP000281332">
    <property type="component" value="Unassembled WGS sequence"/>
</dbReference>
<organism evidence="1 2">
    <name type="scientific">Candidatus Pantoea deserta</name>
    <dbReference type="NCBI Taxonomy" id="1869313"/>
    <lineage>
        <taxon>Bacteria</taxon>
        <taxon>Pseudomonadati</taxon>
        <taxon>Pseudomonadota</taxon>
        <taxon>Gammaproteobacteria</taxon>
        <taxon>Enterobacterales</taxon>
        <taxon>Erwiniaceae</taxon>
        <taxon>Pantoea</taxon>
    </lineage>
</organism>
<evidence type="ECO:0000313" key="2">
    <source>
        <dbReference type="Proteomes" id="UP000281332"/>
    </source>
</evidence>
<proteinExistence type="predicted"/>